<sequence>MTYQSTTAAAQIMERPVEGYGGIIGDPVTSISAANIERIAEGVHQTRYPNESILAHDSATRSICLRTSIRRPYCPTPGTPTRSTTTTADIWTS</sequence>
<name>A0A0F4L056_9BIFI</name>
<organism evidence="2 3">
    <name type="scientific">Bifidobacterium mellis</name>
    <dbReference type="NCBI Taxonomy" id="1293823"/>
    <lineage>
        <taxon>Bacteria</taxon>
        <taxon>Bacillati</taxon>
        <taxon>Actinomycetota</taxon>
        <taxon>Actinomycetes</taxon>
        <taxon>Bifidobacteriales</taxon>
        <taxon>Bifidobacteriaceae</taxon>
        <taxon>Bifidobacterium</taxon>
    </lineage>
</organism>
<evidence type="ECO:0000256" key="1">
    <source>
        <dbReference type="SAM" id="MobiDB-lite"/>
    </source>
</evidence>
<dbReference type="EMBL" id="JWMF01000004">
    <property type="protein sequence ID" value="KJY51628.1"/>
    <property type="molecule type" value="Genomic_DNA"/>
</dbReference>
<keyword evidence="3" id="KW-1185">Reference proteome</keyword>
<gene>
    <name evidence="2" type="ORF">JF70_04380</name>
</gene>
<reference evidence="2 3" key="1">
    <citation type="submission" date="2014-12" db="EMBL/GenBank/DDBJ databases">
        <title>Comparative genomics of the lactic acid bacteria isolated from the honey bee gut.</title>
        <authorList>
            <person name="Ellegaard K.M."/>
            <person name="Tamarit D."/>
            <person name="Javelind E."/>
            <person name="Olofsson T."/>
            <person name="Andersson S.G."/>
            <person name="Vasquez A."/>
        </authorList>
    </citation>
    <scope>NUCLEOTIDE SEQUENCE [LARGE SCALE GENOMIC DNA]</scope>
    <source>
        <strain evidence="2 3">Bin7</strain>
    </source>
</reference>
<comment type="caution">
    <text evidence="2">The sequence shown here is derived from an EMBL/GenBank/DDBJ whole genome shotgun (WGS) entry which is preliminary data.</text>
</comment>
<dbReference type="AlphaFoldDB" id="A0A0F4L056"/>
<evidence type="ECO:0000313" key="2">
    <source>
        <dbReference type="EMBL" id="KJY51628.1"/>
    </source>
</evidence>
<feature type="region of interest" description="Disordered" evidence="1">
    <location>
        <begin position="73"/>
        <end position="93"/>
    </location>
</feature>
<dbReference type="Proteomes" id="UP000033567">
    <property type="component" value="Unassembled WGS sequence"/>
</dbReference>
<dbReference type="RefSeq" id="WP_197069086.1">
    <property type="nucleotide sequence ID" value="NZ_KQ033885.1"/>
</dbReference>
<proteinExistence type="predicted"/>
<dbReference type="PATRIC" id="fig|1684.5.peg.461"/>
<protein>
    <submittedName>
        <fullName evidence="2">Uncharacterized protein</fullName>
    </submittedName>
</protein>
<evidence type="ECO:0000313" key="3">
    <source>
        <dbReference type="Proteomes" id="UP000033567"/>
    </source>
</evidence>
<accession>A0A0F4L056</accession>